<dbReference type="InterPro" id="IPR003614">
    <property type="entry name" value="Knottins"/>
</dbReference>
<dbReference type="GO" id="GO:0006952">
    <property type="term" value="P:defense response"/>
    <property type="evidence" value="ECO:0000318"/>
    <property type="project" value="GO_Central"/>
</dbReference>
<keyword evidence="4" id="KW-1015">Disulfide bond</keyword>
<organism evidence="6 7">
    <name type="scientific">Capsicum annuum</name>
    <name type="common">Capsicum pepper</name>
    <dbReference type="NCBI Taxonomy" id="4072"/>
    <lineage>
        <taxon>Eukaryota</taxon>
        <taxon>Viridiplantae</taxon>
        <taxon>Streptophyta</taxon>
        <taxon>Embryophyta</taxon>
        <taxon>Tracheophyta</taxon>
        <taxon>Spermatophyta</taxon>
        <taxon>Magnoliopsida</taxon>
        <taxon>eudicotyledons</taxon>
        <taxon>Gunneridae</taxon>
        <taxon>Pentapetalae</taxon>
        <taxon>asterids</taxon>
        <taxon>lamiids</taxon>
        <taxon>Solanales</taxon>
        <taxon>Solanaceae</taxon>
        <taxon>Solanoideae</taxon>
        <taxon>Capsiceae</taxon>
        <taxon>Capsicum</taxon>
    </lineage>
</organism>
<evidence type="ECO:0000256" key="3">
    <source>
        <dbReference type="ARBA" id="ARBA00022729"/>
    </source>
</evidence>
<dbReference type="PANTHER" id="PTHR33147">
    <property type="entry name" value="DEFENSIN-LIKE PROTEIN 1"/>
    <property type="match status" value="1"/>
</dbReference>
<dbReference type="PRINTS" id="PR00288">
    <property type="entry name" value="PUROTHIONIN"/>
</dbReference>
<dbReference type="SMART" id="SM00505">
    <property type="entry name" value="Knot1"/>
    <property type="match status" value="1"/>
</dbReference>
<evidence type="ECO:0000259" key="5">
    <source>
        <dbReference type="SMART" id="SM00505"/>
    </source>
</evidence>
<dbReference type="AlphaFoldDB" id="A0A2G2Y689"/>
<comment type="caution">
    <text evidence="6">The sequence shown here is derived from an EMBL/GenBank/DDBJ whole genome shotgun (WGS) entry which is preliminary data.</text>
</comment>
<dbReference type="SUPFAM" id="SSF57095">
    <property type="entry name" value="Scorpion toxin-like"/>
    <property type="match status" value="1"/>
</dbReference>
<reference evidence="6 7" key="1">
    <citation type="journal article" date="2014" name="Nat. Genet.">
        <title>Genome sequence of the hot pepper provides insights into the evolution of pungency in Capsicum species.</title>
        <authorList>
            <person name="Kim S."/>
            <person name="Park M."/>
            <person name="Yeom S.I."/>
            <person name="Kim Y.M."/>
            <person name="Lee J.M."/>
            <person name="Lee H.A."/>
            <person name="Seo E."/>
            <person name="Choi J."/>
            <person name="Cheong K."/>
            <person name="Kim K.T."/>
            <person name="Jung K."/>
            <person name="Lee G.W."/>
            <person name="Oh S.K."/>
            <person name="Bae C."/>
            <person name="Kim S.B."/>
            <person name="Lee H.Y."/>
            <person name="Kim S.Y."/>
            <person name="Kim M.S."/>
            <person name="Kang B.C."/>
            <person name="Jo Y.D."/>
            <person name="Yang H.B."/>
            <person name="Jeong H.J."/>
            <person name="Kang W.H."/>
            <person name="Kwon J.K."/>
            <person name="Shin C."/>
            <person name="Lim J.Y."/>
            <person name="Park J.H."/>
            <person name="Huh J.H."/>
            <person name="Kim J.S."/>
            <person name="Kim B.D."/>
            <person name="Cohen O."/>
            <person name="Paran I."/>
            <person name="Suh M.C."/>
            <person name="Lee S.B."/>
            <person name="Kim Y.K."/>
            <person name="Shin Y."/>
            <person name="Noh S.J."/>
            <person name="Park J."/>
            <person name="Seo Y.S."/>
            <person name="Kwon S.Y."/>
            <person name="Kim H.A."/>
            <person name="Park J.M."/>
            <person name="Kim H.J."/>
            <person name="Choi S.B."/>
            <person name="Bosland P.W."/>
            <person name="Reeves G."/>
            <person name="Jo S.H."/>
            <person name="Lee B.W."/>
            <person name="Cho H.T."/>
            <person name="Choi H.S."/>
            <person name="Lee M.S."/>
            <person name="Yu Y."/>
            <person name="Do Choi Y."/>
            <person name="Park B.S."/>
            <person name="van Deynze A."/>
            <person name="Ashrafi H."/>
            <person name="Hill T."/>
            <person name="Kim W.T."/>
            <person name="Pai H.S."/>
            <person name="Ahn H.K."/>
            <person name="Yeam I."/>
            <person name="Giovannoni J.J."/>
            <person name="Rose J.K."/>
            <person name="Sorensen I."/>
            <person name="Lee S.J."/>
            <person name="Kim R.W."/>
            <person name="Choi I.Y."/>
            <person name="Choi B.S."/>
            <person name="Lim J.S."/>
            <person name="Lee Y.H."/>
            <person name="Choi D."/>
        </authorList>
    </citation>
    <scope>NUCLEOTIDE SEQUENCE [LARGE SCALE GENOMIC DNA]</scope>
    <source>
        <strain evidence="7">cv. CM334</strain>
    </source>
</reference>
<dbReference type="PANTHER" id="PTHR33147:SF141">
    <property type="entry name" value="KNOTTIN SCORPION TOXIN-LIKE DOMAIN-CONTAINING PROTEIN"/>
    <property type="match status" value="1"/>
</dbReference>
<dbReference type="SMR" id="A0A2G2Y689"/>
<protein>
    <submittedName>
        <fullName evidence="6">Defensin-like protein</fullName>
    </submittedName>
</protein>
<dbReference type="OMA" id="HRRCYCT"/>
<accession>A0A2G2Y689</accession>
<dbReference type="Proteomes" id="UP000222542">
    <property type="component" value="Unassembled WGS sequence"/>
</dbReference>
<name>A0A2G2Y689_CAPAN</name>
<dbReference type="PROSITE" id="PS00940">
    <property type="entry name" value="GAMMA_THIONIN"/>
    <property type="match status" value="1"/>
</dbReference>
<dbReference type="Gramene" id="PHT65286">
    <property type="protein sequence ID" value="PHT65286"/>
    <property type="gene ID" value="T459_29711"/>
</dbReference>
<keyword evidence="3" id="KW-0732">Signal</keyword>
<dbReference type="STRING" id="4072.A0A2G2Y689"/>
<evidence type="ECO:0000256" key="4">
    <source>
        <dbReference type="ARBA" id="ARBA00023157"/>
    </source>
</evidence>
<dbReference type="Gene3D" id="3.30.30.10">
    <property type="entry name" value="Knottin, scorpion toxin-like"/>
    <property type="match status" value="1"/>
</dbReference>
<dbReference type="InterPro" id="IPR008176">
    <property type="entry name" value="Defensin_plant"/>
</dbReference>
<comment type="subcellular location">
    <subcellularLocation>
        <location evidence="1">Secreted</location>
    </subcellularLocation>
</comment>
<evidence type="ECO:0000256" key="2">
    <source>
        <dbReference type="ARBA" id="ARBA00022525"/>
    </source>
</evidence>
<dbReference type="EMBL" id="AYRZ02000012">
    <property type="protein sequence ID" value="PHT65286.1"/>
    <property type="molecule type" value="Genomic_DNA"/>
</dbReference>
<evidence type="ECO:0000313" key="7">
    <source>
        <dbReference type="Proteomes" id="UP000222542"/>
    </source>
</evidence>
<sequence length="60" mass="6834">MVDAEMGIPQVEGRVCISQSHRYRGPCLRDHNCAIICRNEGFSGGDCIGWRRRCFCTRLC</sequence>
<dbReference type="CDD" id="cd00107">
    <property type="entry name" value="Knot1"/>
    <property type="match status" value="1"/>
</dbReference>
<feature type="domain" description="Knottins-like" evidence="5">
    <location>
        <begin position="15"/>
        <end position="60"/>
    </location>
</feature>
<keyword evidence="7" id="KW-1185">Reference proteome</keyword>
<reference evidence="6 7" key="2">
    <citation type="journal article" date="2017" name="Genome Biol.">
        <title>New reference genome sequences of hot pepper reveal the massive evolution of plant disease-resistance genes by retroduplication.</title>
        <authorList>
            <person name="Kim S."/>
            <person name="Park J."/>
            <person name="Yeom S.I."/>
            <person name="Kim Y.M."/>
            <person name="Seo E."/>
            <person name="Kim K.T."/>
            <person name="Kim M.S."/>
            <person name="Lee J.M."/>
            <person name="Cheong K."/>
            <person name="Shin H.S."/>
            <person name="Kim S.B."/>
            <person name="Han K."/>
            <person name="Lee J."/>
            <person name="Park M."/>
            <person name="Lee H.A."/>
            <person name="Lee H.Y."/>
            <person name="Lee Y."/>
            <person name="Oh S."/>
            <person name="Lee J.H."/>
            <person name="Choi E."/>
            <person name="Choi E."/>
            <person name="Lee S.E."/>
            <person name="Jeon J."/>
            <person name="Kim H."/>
            <person name="Choi G."/>
            <person name="Song H."/>
            <person name="Lee J."/>
            <person name="Lee S.C."/>
            <person name="Kwon J.K."/>
            <person name="Lee H.Y."/>
            <person name="Koo N."/>
            <person name="Hong Y."/>
            <person name="Kim R.W."/>
            <person name="Kang W.H."/>
            <person name="Huh J.H."/>
            <person name="Kang B.C."/>
            <person name="Yang T.J."/>
            <person name="Lee Y.H."/>
            <person name="Bennetzen J.L."/>
            <person name="Choi D."/>
        </authorList>
    </citation>
    <scope>NUCLEOTIDE SEQUENCE [LARGE SCALE GENOMIC DNA]</scope>
    <source>
        <strain evidence="7">cv. CM334</strain>
    </source>
</reference>
<dbReference type="Pfam" id="PF00304">
    <property type="entry name" value="Gamma-thionin"/>
    <property type="match status" value="1"/>
</dbReference>
<evidence type="ECO:0000313" key="6">
    <source>
        <dbReference type="EMBL" id="PHT65286.1"/>
    </source>
</evidence>
<keyword evidence="2" id="KW-0964">Secreted</keyword>
<dbReference type="GO" id="GO:0005576">
    <property type="term" value="C:extracellular region"/>
    <property type="evidence" value="ECO:0007669"/>
    <property type="project" value="UniProtKB-SubCell"/>
</dbReference>
<dbReference type="InterPro" id="IPR036574">
    <property type="entry name" value="Scorpion_toxin-like_sf"/>
</dbReference>
<evidence type="ECO:0000256" key="1">
    <source>
        <dbReference type="ARBA" id="ARBA00004613"/>
    </source>
</evidence>
<proteinExistence type="predicted"/>
<gene>
    <name evidence="6" type="ORF">T459_29711</name>
</gene>